<dbReference type="NCBIfam" id="NF003573">
    <property type="entry name" value="PRK05246.1"/>
    <property type="match status" value="1"/>
</dbReference>
<comment type="caution">
    <text evidence="12">The sequence shown here is derived from an EMBL/GenBank/DDBJ whole genome shotgun (WGS) entry which is preliminary data.</text>
</comment>
<keyword evidence="6 10" id="KW-0547">Nucleotide-binding</keyword>
<dbReference type="GO" id="GO:0005524">
    <property type="term" value="F:ATP binding"/>
    <property type="evidence" value="ECO:0007669"/>
    <property type="project" value="UniProtKB-UniRule"/>
</dbReference>
<keyword evidence="4 10" id="KW-0317">Glutathione biosynthesis</keyword>
<dbReference type="HAMAP" id="MF_00162">
    <property type="entry name" value="GSH_S"/>
    <property type="match status" value="1"/>
</dbReference>
<keyword evidence="5" id="KW-0479">Metal-binding</keyword>
<evidence type="ECO:0000256" key="9">
    <source>
        <dbReference type="ARBA" id="ARBA00023211"/>
    </source>
</evidence>
<dbReference type="GO" id="GO:0004363">
    <property type="term" value="F:glutathione synthase activity"/>
    <property type="evidence" value="ECO:0007669"/>
    <property type="project" value="UniProtKB-UniRule"/>
</dbReference>
<evidence type="ECO:0000256" key="3">
    <source>
        <dbReference type="ARBA" id="ARBA00022598"/>
    </source>
</evidence>
<dbReference type="AlphaFoldDB" id="A0A395JJ21"/>
<evidence type="ECO:0000256" key="8">
    <source>
        <dbReference type="ARBA" id="ARBA00022842"/>
    </source>
</evidence>
<dbReference type="NCBIfam" id="TIGR01380">
    <property type="entry name" value="glut_syn"/>
    <property type="match status" value="1"/>
</dbReference>
<dbReference type="PANTHER" id="PTHR21621:SF4">
    <property type="entry name" value="GLUTATHIONE SYNTHETASE"/>
    <property type="match status" value="1"/>
</dbReference>
<evidence type="ECO:0000256" key="6">
    <source>
        <dbReference type="ARBA" id="ARBA00022741"/>
    </source>
</evidence>
<proteinExistence type="inferred from homology"/>
<comment type="pathway">
    <text evidence="10">Sulfur metabolism; glutathione biosynthesis; glutathione from L-cysteine and L-glutamate: step 2/2.</text>
</comment>
<evidence type="ECO:0000313" key="12">
    <source>
        <dbReference type="EMBL" id="RBP49769.1"/>
    </source>
</evidence>
<evidence type="ECO:0000256" key="7">
    <source>
        <dbReference type="ARBA" id="ARBA00022840"/>
    </source>
</evidence>
<dbReference type="InterPro" id="IPR004218">
    <property type="entry name" value="GSHS_ATP-bd"/>
</dbReference>
<evidence type="ECO:0000256" key="5">
    <source>
        <dbReference type="ARBA" id="ARBA00022723"/>
    </source>
</evidence>
<protein>
    <recommendedName>
        <fullName evidence="10">Glutathione synthetase</fullName>
        <ecNumber evidence="10">6.3.2.3</ecNumber>
    </recommendedName>
    <alternativeName>
        <fullName evidence="10">GSH synthetase</fullName>
        <shortName evidence="10">GSH-S</shortName>
        <shortName evidence="10">GSHase</shortName>
    </alternativeName>
    <alternativeName>
        <fullName evidence="10">Glutathione synthase</fullName>
    </alternativeName>
</protein>
<dbReference type="EMBL" id="QNRT01000003">
    <property type="protein sequence ID" value="RBP49769.1"/>
    <property type="molecule type" value="Genomic_DNA"/>
</dbReference>
<dbReference type="Gene3D" id="3.30.1490.20">
    <property type="entry name" value="ATP-grasp fold, A domain"/>
    <property type="match status" value="1"/>
</dbReference>
<organism evidence="12 13">
    <name type="scientific">Arenicella xantha</name>
    <dbReference type="NCBI Taxonomy" id="644221"/>
    <lineage>
        <taxon>Bacteria</taxon>
        <taxon>Pseudomonadati</taxon>
        <taxon>Pseudomonadota</taxon>
        <taxon>Gammaproteobacteria</taxon>
        <taxon>Arenicellales</taxon>
        <taxon>Arenicellaceae</taxon>
        <taxon>Arenicella</taxon>
    </lineage>
</organism>
<dbReference type="GO" id="GO:0005737">
    <property type="term" value="C:cytoplasm"/>
    <property type="evidence" value="ECO:0007669"/>
    <property type="project" value="TreeGrafter"/>
</dbReference>
<dbReference type="GO" id="GO:0046872">
    <property type="term" value="F:metal ion binding"/>
    <property type="evidence" value="ECO:0007669"/>
    <property type="project" value="UniProtKB-KW"/>
</dbReference>
<evidence type="ECO:0000256" key="2">
    <source>
        <dbReference type="ARBA" id="ARBA00001946"/>
    </source>
</evidence>
<reference evidence="12 13" key="1">
    <citation type="submission" date="2018-06" db="EMBL/GenBank/DDBJ databases">
        <title>Genomic Encyclopedia of Type Strains, Phase IV (KMG-IV): sequencing the most valuable type-strain genomes for metagenomic binning, comparative biology and taxonomic classification.</title>
        <authorList>
            <person name="Goeker M."/>
        </authorList>
    </citation>
    <scope>NUCLEOTIDE SEQUENCE [LARGE SCALE GENOMIC DNA]</scope>
    <source>
        <strain evidence="12 13">DSM 24032</strain>
    </source>
</reference>
<dbReference type="Pfam" id="PF02955">
    <property type="entry name" value="GSH-S_ATP"/>
    <property type="match status" value="1"/>
</dbReference>
<dbReference type="InterPro" id="IPR016185">
    <property type="entry name" value="PreATP-grasp_dom_sf"/>
</dbReference>
<dbReference type="InterPro" id="IPR006284">
    <property type="entry name" value="Glut_synth_pro"/>
</dbReference>
<evidence type="ECO:0000256" key="10">
    <source>
        <dbReference type="HAMAP-Rule" id="MF_00162"/>
    </source>
</evidence>
<accession>A0A395JJ21</accession>
<dbReference type="FunFam" id="3.40.50.20:FF:000009">
    <property type="entry name" value="Glutathione synthetase"/>
    <property type="match status" value="1"/>
</dbReference>
<evidence type="ECO:0000256" key="1">
    <source>
        <dbReference type="ARBA" id="ARBA00001936"/>
    </source>
</evidence>
<dbReference type="Pfam" id="PF02951">
    <property type="entry name" value="GSH-S_N"/>
    <property type="match status" value="1"/>
</dbReference>
<dbReference type="Gene3D" id="3.40.50.20">
    <property type="match status" value="1"/>
</dbReference>
<name>A0A395JJ21_9GAMM</name>
<dbReference type="Proteomes" id="UP000253083">
    <property type="component" value="Unassembled WGS sequence"/>
</dbReference>
<comment type="catalytic activity">
    <reaction evidence="10">
        <text>gamma-L-glutamyl-L-cysteine + glycine + ATP = glutathione + ADP + phosphate + H(+)</text>
        <dbReference type="Rhea" id="RHEA:13557"/>
        <dbReference type="ChEBI" id="CHEBI:15378"/>
        <dbReference type="ChEBI" id="CHEBI:30616"/>
        <dbReference type="ChEBI" id="CHEBI:43474"/>
        <dbReference type="ChEBI" id="CHEBI:57305"/>
        <dbReference type="ChEBI" id="CHEBI:57925"/>
        <dbReference type="ChEBI" id="CHEBI:58173"/>
        <dbReference type="ChEBI" id="CHEBI:456216"/>
        <dbReference type="EC" id="6.3.2.3"/>
    </reaction>
</comment>
<comment type="cofactor">
    <cofactor evidence="1">
        <name>Mn(2+)</name>
        <dbReference type="ChEBI" id="CHEBI:29035"/>
    </cofactor>
</comment>
<feature type="domain" description="ATP-grasp" evidence="11">
    <location>
        <begin position="124"/>
        <end position="309"/>
    </location>
</feature>
<dbReference type="InParanoid" id="A0A395JJ21"/>
<dbReference type="FunFam" id="3.30.1490.20:FF:000009">
    <property type="entry name" value="Glutathione synthetase"/>
    <property type="match status" value="1"/>
</dbReference>
<gene>
    <name evidence="10" type="primary">gshB</name>
    <name evidence="12" type="ORF">DFR28_103194</name>
</gene>
<keyword evidence="3 10" id="KW-0436">Ligase</keyword>
<evidence type="ECO:0000313" key="13">
    <source>
        <dbReference type="Proteomes" id="UP000253083"/>
    </source>
</evidence>
<evidence type="ECO:0000259" key="11">
    <source>
        <dbReference type="PROSITE" id="PS50975"/>
    </source>
</evidence>
<sequence length="313" mass="34598">MKIGVVMDPIESINIKKDSTFEMIWQAQQLGWQVVYFEMRDLSILNGRALGQARALTAFQDADHWFELGQQETIELGSLDAILMRKDPPFDMEFVYSTYILELAEEQGALVVNSPSALRDCNEKAYCAWFPDLCPDTLITRNDQDFRAFLAEHKDIILKPLDGMGGASIFRVQLGSPNISVIIETLTQHGTRYAMAQRFIPEISEGDKRILMVAGKPIPYGLARIPAKGETRGNLAAGGSGVALKLSDSDLHIANTVGPELIKRNILFAGLDVIGDRLTEINVTSPTCIKEINAQYDTNIALDLLQAIQAKIG</sequence>
<dbReference type="InterPro" id="IPR011761">
    <property type="entry name" value="ATP-grasp"/>
</dbReference>
<dbReference type="PROSITE" id="PS50975">
    <property type="entry name" value="ATP_GRASP"/>
    <property type="match status" value="1"/>
</dbReference>
<dbReference type="RefSeq" id="WP_113954768.1">
    <property type="nucleotide sequence ID" value="NZ_QNRT01000003.1"/>
</dbReference>
<dbReference type="UniPathway" id="UPA00142">
    <property type="reaction ID" value="UER00210"/>
</dbReference>
<dbReference type="InterPro" id="IPR013815">
    <property type="entry name" value="ATP_grasp_subdomain_1"/>
</dbReference>
<dbReference type="EC" id="6.3.2.3" evidence="10"/>
<dbReference type="InterPro" id="IPR004215">
    <property type="entry name" value="GSHS_N"/>
</dbReference>
<dbReference type="SUPFAM" id="SSF56059">
    <property type="entry name" value="Glutathione synthetase ATP-binding domain-like"/>
    <property type="match status" value="1"/>
</dbReference>
<dbReference type="PANTHER" id="PTHR21621">
    <property type="entry name" value="RIBOSOMAL PROTEIN S6 MODIFICATION PROTEIN"/>
    <property type="match status" value="1"/>
</dbReference>
<dbReference type="SUPFAM" id="SSF52440">
    <property type="entry name" value="PreATP-grasp domain"/>
    <property type="match status" value="1"/>
</dbReference>
<keyword evidence="9" id="KW-0464">Manganese</keyword>
<comment type="cofactor">
    <cofactor evidence="2">
        <name>Mg(2+)</name>
        <dbReference type="ChEBI" id="CHEBI:18420"/>
    </cofactor>
</comment>
<keyword evidence="8" id="KW-0460">Magnesium</keyword>
<evidence type="ECO:0000256" key="4">
    <source>
        <dbReference type="ARBA" id="ARBA00022684"/>
    </source>
</evidence>
<dbReference type="OrthoDB" id="9785415at2"/>
<dbReference type="FunCoup" id="A0A395JJ21">
    <property type="interactions" value="278"/>
</dbReference>
<keyword evidence="13" id="KW-1185">Reference proteome</keyword>
<comment type="similarity">
    <text evidence="10">Belongs to the prokaryotic GSH synthase family.</text>
</comment>
<keyword evidence="7 10" id="KW-0067">ATP-binding</keyword>
<dbReference type="Gene3D" id="3.30.470.20">
    <property type="entry name" value="ATP-grasp fold, B domain"/>
    <property type="match status" value="1"/>
</dbReference>